<dbReference type="PANTHER" id="PTHR30386">
    <property type="entry name" value="MEMBRANE FUSION SUBUNIT OF EMRAB-TOLC MULTIDRUG EFFLUX PUMP"/>
    <property type="match status" value="1"/>
</dbReference>
<keyword evidence="10" id="KW-0175">Coiled coil</keyword>
<comment type="caution">
    <text evidence="13">The sequence shown here is derived from an EMBL/GenBank/DDBJ whole genome shotgun (WGS) entry which is preliminary data.</text>
</comment>
<evidence type="ECO:0000256" key="3">
    <source>
        <dbReference type="ARBA" id="ARBA00022448"/>
    </source>
</evidence>
<organism evidence="13 14">
    <name type="scientific">Shinella pollutisoli</name>
    <dbReference type="NCBI Taxonomy" id="2250594"/>
    <lineage>
        <taxon>Bacteria</taxon>
        <taxon>Pseudomonadati</taxon>
        <taxon>Pseudomonadota</taxon>
        <taxon>Alphaproteobacteria</taxon>
        <taxon>Hyphomicrobiales</taxon>
        <taxon>Rhizobiaceae</taxon>
        <taxon>Shinella</taxon>
    </lineage>
</organism>
<comment type="subcellular location">
    <subcellularLocation>
        <location evidence="1 9">Cell inner membrane</location>
        <topology evidence="1 9">Single-pass membrane protein</topology>
    </subcellularLocation>
</comment>
<keyword evidence="5 9" id="KW-0997">Cell inner membrane</keyword>
<keyword evidence="14" id="KW-1185">Reference proteome</keyword>
<dbReference type="InterPro" id="IPR010129">
    <property type="entry name" value="T1SS_HlyD"/>
</dbReference>
<dbReference type="PANTHER" id="PTHR30386:SF17">
    <property type="entry name" value="ALKALINE PROTEASE SECRETION PROTEIN APRE"/>
    <property type="match status" value="1"/>
</dbReference>
<evidence type="ECO:0000313" key="13">
    <source>
        <dbReference type="EMBL" id="MFC3074129.1"/>
    </source>
</evidence>
<feature type="coiled-coil region" evidence="10">
    <location>
        <begin position="163"/>
        <end position="190"/>
    </location>
</feature>
<dbReference type="Gene3D" id="1.10.287.1490">
    <property type="match status" value="1"/>
</dbReference>
<feature type="domain" description="AprE-like long alpha-helical hairpin" evidence="11">
    <location>
        <begin position="95"/>
        <end position="281"/>
    </location>
</feature>
<keyword evidence="8 9" id="KW-0472">Membrane</keyword>
<reference evidence="14" key="1">
    <citation type="journal article" date="2019" name="Int. J. Syst. Evol. Microbiol.">
        <title>The Global Catalogue of Microorganisms (GCM) 10K type strain sequencing project: providing services to taxonomists for standard genome sequencing and annotation.</title>
        <authorList>
            <consortium name="The Broad Institute Genomics Platform"/>
            <consortium name="The Broad Institute Genome Sequencing Center for Infectious Disease"/>
            <person name="Wu L."/>
            <person name="Ma J."/>
        </authorList>
    </citation>
    <scope>NUCLEOTIDE SEQUENCE [LARGE SCALE GENOMIC DNA]</scope>
    <source>
        <strain evidence="14">KCTC 52677</strain>
    </source>
</reference>
<dbReference type="Pfam" id="PF25994">
    <property type="entry name" value="HH_AprE"/>
    <property type="match status" value="1"/>
</dbReference>
<keyword evidence="4 9" id="KW-1003">Cell membrane</keyword>
<evidence type="ECO:0000256" key="2">
    <source>
        <dbReference type="ARBA" id="ARBA00009477"/>
    </source>
</evidence>
<evidence type="ECO:0000259" key="11">
    <source>
        <dbReference type="Pfam" id="PF25994"/>
    </source>
</evidence>
<protein>
    <recommendedName>
        <fullName evidence="9">Membrane fusion protein (MFP) family protein</fullName>
    </recommendedName>
</protein>
<dbReference type="EMBL" id="JBHRSP010000021">
    <property type="protein sequence ID" value="MFC3074129.1"/>
    <property type="molecule type" value="Genomic_DNA"/>
</dbReference>
<feature type="domain" description="AprE-like beta-barrel" evidence="12">
    <location>
        <begin position="327"/>
        <end position="415"/>
    </location>
</feature>
<dbReference type="Pfam" id="PF26002">
    <property type="entry name" value="Beta-barrel_AprE"/>
    <property type="match status" value="1"/>
</dbReference>
<dbReference type="NCBIfam" id="TIGR01843">
    <property type="entry name" value="type_I_hlyD"/>
    <property type="match status" value="1"/>
</dbReference>
<dbReference type="InterPro" id="IPR050739">
    <property type="entry name" value="MFP"/>
</dbReference>
<evidence type="ECO:0000313" key="14">
    <source>
        <dbReference type="Proteomes" id="UP001595377"/>
    </source>
</evidence>
<evidence type="ECO:0000259" key="12">
    <source>
        <dbReference type="Pfam" id="PF26002"/>
    </source>
</evidence>
<dbReference type="InterPro" id="IPR058781">
    <property type="entry name" value="HH_AprE-like"/>
</dbReference>
<dbReference type="InterPro" id="IPR058982">
    <property type="entry name" value="Beta-barrel_AprE"/>
</dbReference>
<comment type="similarity">
    <text evidence="2 9">Belongs to the membrane fusion protein (MFP) (TC 8.A.1) family.</text>
</comment>
<keyword evidence="3 9" id="KW-0813">Transport</keyword>
<gene>
    <name evidence="13" type="ORF">ACFOHH_13530</name>
</gene>
<evidence type="ECO:0000256" key="8">
    <source>
        <dbReference type="ARBA" id="ARBA00023136"/>
    </source>
</evidence>
<evidence type="ECO:0000256" key="10">
    <source>
        <dbReference type="SAM" id="Coils"/>
    </source>
</evidence>
<sequence length="439" mass="47746">MARETDKTMNKKWSGRGYALAGYATVFLLLGGMGAWAALTRINGAVVAGGIIEVASNRQVVQHLTGGVVGKILVKEGDAVKAGDVLMRLDDTFDRSELSVIESQLFSLLGTAARLKAEQDEADGIAFDPELVKLAKTRADIAEIVAGQTRLKAARAETRDKQIAQLAEKKAQIGKQNEGLESRIAALETQLGLIGEELAAQNKLLAQSLTNASRVLALQREEAEIRGTISQARASIAENAGRIAEIEIAILNIHSAVREEATTALRDIEAKIAELRENRNAKLETLSRMDITAPVSGVVLGMQVHALRSVIRPADPLLYIIPQENDLVIATQISPTQIDQVHVGQVAHIRFAAFDHRSTPEIFGHVTTVAADVLADQRTGATYYRAEIRPDAGEMLKLGERHVIPGMPVETFIQTTERSPLEYLVKPLADYFAKAFRER</sequence>
<dbReference type="Gene3D" id="2.40.50.100">
    <property type="match status" value="1"/>
</dbReference>
<accession>A0ABV7DGR2</accession>
<evidence type="ECO:0000256" key="4">
    <source>
        <dbReference type="ARBA" id="ARBA00022475"/>
    </source>
</evidence>
<dbReference type="Proteomes" id="UP001595377">
    <property type="component" value="Unassembled WGS sequence"/>
</dbReference>
<keyword evidence="7 9" id="KW-1133">Transmembrane helix</keyword>
<proteinExistence type="inferred from homology"/>
<name>A0ABV7DGR2_9HYPH</name>
<evidence type="ECO:0000256" key="7">
    <source>
        <dbReference type="ARBA" id="ARBA00022989"/>
    </source>
</evidence>
<dbReference type="PRINTS" id="PR01490">
    <property type="entry name" value="RTXTOXIND"/>
</dbReference>
<dbReference type="RefSeq" id="WP_257318403.1">
    <property type="nucleotide sequence ID" value="NZ_JANFDG010000054.1"/>
</dbReference>
<feature type="transmembrane region" description="Helical" evidence="9">
    <location>
        <begin position="20"/>
        <end position="39"/>
    </location>
</feature>
<evidence type="ECO:0000256" key="1">
    <source>
        <dbReference type="ARBA" id="ARBA00004377"/>
    </source>
</evidence>
<evidence type="ECO:0000256" key="9">
    <source>
        <dbReference type="RuleBase" id="RU365093"/>
    </source>
</evidence>
<keyword evidence="6 9" id="KW-0812">Transmembrane</keyword>
<evidence type="ECO:0000256" key="5">
    <source>
        <dbReference type="ARBA" id="ARBA00022519"/>
    </source>
</evidence>
<dbReference type="Gene3D" id="2.40.30.170">
    <property type="match status" value="1"/>
</dbReference>
<feature type="coiled-coil region" evidence="10">
    <location>
        <begin position="258"/>
        <end position="285"/>
    </location>
</feature>
<evidence type="ECO:0000256" key="6">
    <source>
        <dbReference type="ARBA" id="ARBA00022692"/>
    </source>
</evidence>